<organism evidence="2">
    <name type="scientific">Chromera velia CCMP2878</name>
    <dbReference type="NCBI Taxonomy" id="1169474"/>
    <lineage>
        <taxon>Eukaryota</taxon>
        <taxon>Sar</taxon>
        <taxon>Alveolata</taxon>
        <taxon>Colpodellida</taxon>
        <taxon>Chromeraceae</taxon>
        <taxon>Chromera</taxon>
    </lineage>
</organism>
<feature type="compositionally biased region" description="Basic and acidic residues" evidence="1">
    <location>
        <begin position="19"/>
        <end position="35"/>
    </location>
</feature>
<dbReference type="EMBL" id="CDMZ01000907">
    <property type="protein sequence ID" value="CEM23783.1"/>
    <property type="molecule type" value="Genomic_DNA"/>
</dbReference>
<reference evidence="2" key="1">
    <citation type="submission" date="2014-11" db="EMBL/GenBank/DDBJ databases">
        <authorList>
            <person name="Otto D Thomas"/>
            <person name="Naeem Raeece"/>
        </authorList>
    </citation>
    <scope>NUCLEOTIDE SEQUENCE</scope>
</reference>
<proteinExistence type="predicted"/>
<accession>A0A0G4G699</accession>
<name>A0A0G4G699_9ALVE</name>
<evidence type="ECO:0000313" key="2">
    <source>
        <dbReference type="EMBL" id="CEM23783.1"/>
    </source>
</evidence>
<gene>
    <name evidence="2" type="ORF">Cvel_20366</name>
</gene>
<evidence type="ECO:0000256" key="1">
    <source>
        <dbReference type="SAM" id="MobiDB-lite"/>
    </source>
</evidence>
<dbReference type="PhylomeDB" id="A0A0G4G699"/>
<protein>
    <submittedName>
        <fullName evidence="2">Uncharacterized protein</fullName>
    </submittedName>
</protein>
<feature type="region of interest" description="Disordered" evidence="1">
    <location>
        <begin position="1"/>
        <end position="35"/>
    </location>
</feature>
<dbReference type="AlphaFoldDB" id="A0A0G4G699"/>
<sequence length="345" mass="39877">MAWGALLKDTKPPVLQGSNRKEREREKETARRHDDQTEIDIENGVASFARSLWNQTTTIFPKSWGVTSWMSMGEKWKDAVKRLEAVPEDQRDKTRVCFRRLIPLSANPFSMKKVKICAEKAGEISQFRMYMSDDVRWENSCIDLEVSERSRKMSVTMIGQQDPNFDVHCPALPVIYGIVKGVCMAVVDGSTAVWLQMEDAATPPKCWQVTMTDLSLFKYGSPFYVRQPEPMHPLRLLKTHELTKEMDGKSKLSVSLDTDWLRAYCQTRDKFKYFGESETVHSALSKLSGPEQKNEECSGVWEDFASFVEDASERERLNNMLLKDFLRADRFKSFVGRFRFFTLKE</sequence>
<dbReference type="VEuPathDB" id="CryptoDB:Cvel_20366"/>